<comment type="caution">
    <text evidence="2">The sequence shown here is derived from an EMBL/GenBank/DDBJ whole genome shotgun (WGS) entry which is preliminary data.</text>
</comment>
<dbReference type="InterPro" id="IPR032025">
    <property type="entry name" value="DUF5063"/>
</dbReference>
<dbReference type="AlphaFoldDB" id="A0A7J5H638"/>
<evidence type="ECO:0000313" key="3">
    <source>
        <dbReference type="Proteomes" id="UP000487221"/>
    </source>
</evidence>
<reference evidence="1" key="2">
    <citation type="submission" date="2022-01" db="EMBL/GenBank/DDBJ databases">
        <title>Novel bile acid biosynthetic pathways are enriched in the microbiome of centenarians.</title>
        <authorList>
            <person name="Sato Y."/>
            <person name="Atarashi K."/>
            <person name="Plichta R.D."/>
            <person name="Arai Y."/>
            <person name="Sasajima S."/>
            <person name="Kearney M.S."/>
            <person name="Suda W."/>
            <person name="Takeshita K."/>
            <person name="Sasaki T."/>
            <person name="Okamoto S."/>
            <person name="Skelly N.A."/>
            <person name="Okamura Y."/>
            <person name="Vlamakis H."/>
            <person name="Li Y."/>
            <person name="Tanoue T."/>
            <person name="Takei H."/>
            <person name="Nittono H."/>
            <person name="Narushima S."/>
            <person name="Irie J."/>
            <person name="Itoh H."/>
            <person name="Moriya K."/>
            <person name="Sugiura Y."/>
            <person name="Suematsu M."/>
            <person name="Moritoki N."/>
            <person name="Shibata S."/>
            <person name="Littman R.D."/>
            <person name="Fischbach A.M."/>
            <person name="Uwamino Y."/>
            <person name="Inoue T."/>
            <person name="Honda A."/>
            <person name="Hattori M."/>
            <person name="Murai T."/>
            <person name="Xavier J.R."/>
            <person name="Hirose N."/>
            <person name="Honda K."/>
        </authorList>
    </citation>
    <scope>NUCLEOTIDE SEQUENCE</scope>
    <source>
        <strain evidence="1">CE91-St12</strain>
    </source>
</reference>
<dbReference type="Gene3D" id="1.20.120.1550">
    <property type="entry name" value="Protein of unknown function DUF5063"/>
    <property type="match status" value="1"/>
</dbReference>
<name>A0A7J5H638_BACUN</name>
<gene>
    <name evidence="1" type="ORF">CE91St12_37240</name>
    <name evidence="2" type="ORF">GAQ44_07310</name>
</gene>
<dbReference type="EMBL" id="BQNL01000001">
    <property type="protein sequence ID" value="GKH15514.1"/>
    <property type="molecule type" value="Genomic_DNA"/>
</dbReference>
<dbReference type="RefSeq" id="WP_098031994.1">
    <property type="nucleotide sequence ID" value="NZ_BQNL01000001.1"/>
</dbReference>
<dbReference type="EMBL" id="WCTY01000011">
    <property type="protein sequence ID" value="KAB4185125.1"/>
    <property type="molecule type" value="Genomic_DNA"/>
</dbReference>
<dbReference type="Proteomes" id="UP000487221">
    <property type="component" value="Unassembled WGS sequence"/>
</dbReference>
<accession>A0A7J5H638</accession>
<proteinExistence type="predicted"/>
<organism evidence="2 3">
    <name type="scientific">Bacteroides uniformis</name>
    <dbReference type="NCBI Taxonomy" id="820"/>
    <lineage>
        <taxon>Bacteria</taxon>
        <taxon>Pseudomonadati</taxon>
        <taxon>Bacteroidota</taxon>
        <taxon>Bacteroidia</taxon>
        <taxon>Bacteroidales</taxon>
        <taxon>Bacteroidaceae</taxon>
        <taxon>Bacteroides</taxon>
    </lineage>
</organism>
<dbReference type="Proteomes" id="UP001055048">
    <property type="component" value="Unassembled WGS sequence"/>
</dbReference>
<evidence type="ECO:0000313" key="1">
    <source>
        <dbReference type="EMBL" id="GKH15514.1"/>
    </source>
</evidence>
<evidence type="ECO:0000313" key="2">
    <source>
        <dbReference type="EMBL" id="KAB4185125.1"/>
    </source>
</evidence>
<reference evidence="2 3" key="1">
    <citation type="journal article" date="2019" name="Nat. Med.">
        <title>A library of human gut bacterial isolates paired with longitudinal multiomics data enables mechanistic microbiome research.</title>
        <authorList>
            <person name="Poyet M."/>
            <person name="Groussin M."/>
            <person name="Gibbons S.M."/>
            <person name="Avila-Pacheco J."/>
            <person name="Jiang X."/>
            <person name="Kearney S.M."/>
            <person name="Perrotta A.R."/>
            <person name="Berdy B."/>
            <person name="Zhao S."/>
            <person name="Lieberman T.D."/>
            <person name="Swanson P.K."/>
            <person name="Smith M."/>
            <person name="Roesemann S."/>
            <person name="Alexander J.E."/>
            <person name="Rich S.A."/>
            <person name="Livny J."/>
            <person name="Vlamakis H."/>
            <person name="Clish C."/>
            <person name="Bullock K."/>
            <person name="Deik A."/>
            <person name="Scott J."/>
            <person name="Pierce K.A."/>
            <person name="Xavier R.J."/>
            <person name="Alm E.J."/>
        </authorList>
    </citation>
    <scope>NUCLEOTIDE SEQUENCE [LARGE SCALE GENOMIC DNA]</scope>
    <source>
        <strain evidence="2 3">BIOML-A19</strain>
    </source>
</reference>
<dbReference type="Pfam" id="PF16702">
    <property type="entry name" value="DUF5063"/>
    <property type="match status" value="1"/>
</dbReference>
<sequence length="184" mass="21344">MKKESQVIFDRNAVEFVTVAAEFCKFLEQAEGVKRSAFVDTSLKILPLLYLKASMLPECETIGDEAPETFVTEETYEVLRMNLANILAEKDDYLDVFVSDMKYSDQPITRNISEDLADIYQDIKDFIFVFQLGFNETMNDSLTICQENFRLHWGQKLVNTLRALHEVKYAQGEDEEEETADFEY</sequence>
<dbReference type="InterPro" id="IPR038312">
    <property type="entry name" value="DUF5063_sf"/>
</dbReference>
<protein>
    <submittedName>
        <fullName evidence="2">DUF5063 domain-containing protein</fullName>
    </submittedName>
</protein>